<evidence type="ECO:0000256" key="2">
    <source>
        <dbReference type="ARBA" id="ARBA00023002"/>
    </source>
</evidence>
<evidence type="ECO:0000313" key="3">
    <source>
        <dbReference type="EMBL" id="GBF50451.1"/>
    </source>
</evidence>
<dbReference type="Gene3D" id="3.40.50.720">
    <property type="entry name" value="NAD(P)-binding Rossmann-like Domain"/>
    <property type="match status" value="1"/>
</dbReference>
<dbReference type="InterPro" id="IPR036291">
    <property type="entry name" value="NAD(P)-bd_dom_sf"/>
</dbReference>
<evidence type="ECO:0000256" key="1">
    <source>
        <dbReference type="ARBA" id="ARBA00006484"/>
    </source>
</evidence>
<protein>
    <submittedName>
        <fullName evidence="3">NADH(P)-binding protein</fullName>
    </submittedName>
</protein>
<dbReference type="Pfam" id="PF00106">
    <property type="entry name" value="adh_short"/>
    <property type="match status" value="1"/>
</dbReference>
<evidence type="ECO:0000313" key="4">
    <source>
        <dbReference type="Proteomes" id="UP000245133"/>
    </source>
</evidence>
<dbReference type="AlphaFoldDB" id="A0A2P2E0P3"/>
<dbReference type="CDD" id="cd05356">
    <property type="entry name" value="17beta-HSD1_like_SDR_c"/>
    <property type="match status" value="1"/>
</dbReference>
<organism evidence="3 4">
    <name type="scientific">Leptospira ryugenii</name>
    <dbReference type="NCBI Taxonomy" id="1917863"/>
    <lineage>
        <taxon>Bacteria</taxon>
        <taxon>Pseudomonadati</taxon>
        <taxon>Spirochaetota</taxon>
        <taxon>Spirochaetia</taxon>
        <taxon>Leptospirales</taxon>
        <taxon>Leptospiraceae</taxon>
        <taxon>Leptospira</taxon>
    </lineage>
</organism>
<gene>
    <name evidence="3" type="ORF">LPTSP4_19760</name>
</gene>
<dbReference type="OrthoDB" id="9808814at2"/>
<dbReference type="PANTHER" id="PTHR43899">
    <property type="entry name" value="RH59310P"/>
    <property type="match status" value="1"/>
</dbReference>
<keyword evidence="4" id="KW-1185">Reference proteome</keyword>
<dbReference type="RefSeq" id="WP_108976380.1">
    <property type="nucleotide sequence ID" value="NZ_BFBB01000005.1"/>
</dbReference>
<dbReference type="InterPro" id="IPR002347">
    <property type="entry name" value="SDR_fam"/>
</dbReference>
<dbReference type="PRINTS" id="PR00081">
    <property type="entry name" value="GDHRDH"/>
</dbReference>
<dbReference type="EMBL" id="BFBB01000005">
    <property type="protein sequence ID" value="GBF50451.1"/>
    <property type="molecule type" value="Genomic_DNA"/>
</dbReference>
<dbReference type="Proteomes" id="UP000245133">
    <property type="component" value="Unassembled WGS sequence"/>
</dbReference>
<name>A0A2P2E0P3_9LEPT</name>
<dbReference type="InterPro" id="IPR051019">
    <property type="entry name" value="VLCFA-Steroid_DH"/>
</dbReference>
<keyword evidence="2" id="KW-0560">Oxidoreductase</keyword>
<comment type="caution">
    <text evidence="3">The sequence shown here is derived from an EMBL/GenBank/DDBJ whole genome shotgun (WGS) entry which is preliminary data.</text>
</comment>
<proteinExistence type="inferred from homology"/>
<accession>A0A2P2E0P3</accession>
<dbReference type="GO" id="GO:0016491">
    <property type="term" value="F:oxidoreductase activity"/>
    <property type="evidence" value="ECO:0007669"/>
    <property type="project" value="UniProtKB-KW"/>
</dbReference>
<reference evidence="3 4" key="1">
    <citation type="submission" date="2018-02" db="EMBL/GenBank/DDBJ databases">
        <title>Novel Leptospira species isolated from soil and water in Japan.</title>
        <authorList>
            <person name="Nakao R."/>
            <person name="Masuzawa T."/>
        </authorList>
    </citation>
    <scope>NUCLEOTIDE SEQUENCE [LARGE SCALE GENOMIC DNA]</scope>
    <source>
        <strain evidence="3 4">YH101</strain>
    </source>
</reference>
<dbReference type="SUPFAM" id="SSF51735">
    <property type="entry name" value="NAD(P)-binding Rossmann-fold domains"/>
    <property type="match status" value="1"/>
</dbReference>
<dbReference type="PANTHER" id="PTHR43899:SF13">
    <property type="entry name" value="RH59310P"/>
    <property type="match status" value="1"/>
</dbReference>
<sequence length="263" mass="29041">MDWKTKYGSYALITGASGGLGAEFAKQLAQKGMNLILVARRKDKLQTVADSLAKNYKVQVQIIEADLTTAGTPERIQKEIQQKGWDVGLLVNNAGFGTYGYFDELPLDTEINMVDLNIRVPLALTGLFLPKMVKQKKGGIIFLGSVGSYQPTPFFANYSATKAWNLLFAEALYGEVKHKGVDVICLTPGYTKTEFQAVAGNKEQKPLAGWSEPSDVVARCLKYLGKKPSTIPGFMNWFLAWSIRFTPRKMAISTAYQLLKPKG</sequence>
<comment type="similarity">
    <text evidence="1">Belongs to the short-chain dehydrogenases/reductases (SDR) family.</text>
</comment>
<dbReference type="PIRSF" id="PIRSF000126">
    <property type="entry name" value="11-beta-HSD1"/>
    <property type="match status" value="1"/>
</dbReference>